<proteinExistence type="predicted"/>
<evidence type="ECO:0000256" key="1">
    <source>
        <dbReference type="SAM" id="MobiDB-lite"/>
    </source>
</evidence>
<organism evidence="2 3">
    <name type="scientific">Borrelia turcica IST7</name>
    <dbReference type="NCBI Taxonomy" id="1104446"/>
    <lineage>
        <taxon>Bacteria</taxon>
        <taxon>Pseudomonadati</taxon>
        <taxon>Spirochaetota</taxon>
        <taxon>Spirochaetia</taxon>
        <taxon>Spirochaetales</taxon>
        <taxon>Borreliaceae</taxon>
        <taxon>Borrelia</taxon>
    </lineage>
</organism>
<evidence type="ECO:0000313" key="3">
    <source>
        <dbReference type="Proteomes" id="UP000275571"/>
    </source>
</evidence>
<name>A0A386PP97_9SPIR</name>
<dbReference type="KEGG" id="btur:DB313_05725"/>
<sequence>MVDTVPTTQASSKETAHLDDDKTTSNLVASDTQASITREEYQGLMDTLREFKQQLVASKEGQTNFYKKPSIDEQVAREIASNERRELTQKELADKAKFISEVSKLAEENLASHFNTEKLELQGYHTDEIVDAQIKALVKKYVPQETIIAIAGTSDLEKVKKGSELLGQLFRVAKAHIRDRQNRYNSQRALNSILTRSENSEFKSFSNDGANLLAEDDFKYANLNYWKQRRENREKQVS</sequence>
<dbReference type="RefSeq" id="WP_120104919.1">
    <property type="nucleotide sequence ID" value="NZ_CP028888.1"/>
</dbReference>
<keyword evidence="2" id="KW-0614">Plasmid</keyword>
<gene>
    <name evidence="2" type="ORF">DB313_05725</name>
</gene>
<dbReference type="Proteomes" id="UP000275571">
    <property type="component" value="Plasmid cp33"/>
</dbReference>
<keyword evidence="3" id="KW-1185">Reference proteome</keyword>
<dbReference type="EMBL" id="CP028888">
    <property type="protein sequence ID" value="AYE36998.1"/>
    <property type="molecule type" value="Genomic_DNA"/>
</dbReference>
<geneLocation type="plasmid" evidence="2 3">
    <name>cp33</name>
</geneLocation>
<accession>A0A386PP97</accession>
<feature type="compositionally biased region" description="Polar residues" evidence="1">
    <location>
        <begin position="1"/>
        <end position="13"/>
    </location>
</feature>
<feature type="region of interest" description="Disordered" evidence="1">
    <location>
        <begin position="1"/>
        <end position="32"/>
    </location>
</feature>
<protein>
    <submittedName>
        <fullName evidence="2">Uncharacterized protein</fullName>
    </submittedName>
</protein>
<dbReference type="AlphaFoldDB" id="A0A386PP97"/>
<evidence type="ECO:0000313" key="2">
    <source>
        <dbReference type="EMBL" id="AYE36998.1"/>
    </source>
</evidence>
<dbReference type="InterPro" id="IPR009791">
    <property type="entry name" value="DUF1357"/>
</dbReference>
<dbReference type="OrthoDB" id="350649at2"/>
<reference evidence="2 3" key="1">
    <citation type="journal article" date="2018" name="Infect. Genet. Evol.">
        <title>Genome-wide analysis of Borrelia turcica and 'Candidatus Borrelia tachyglossi' shows relapsing fever-like genomes with unique genomic links to Lyme disease Borrelia.</title>
        <authorList>
            <person name="Gofton A.W."/>
            <person name="Margos G."/>
            <person name="Fingerle V."/>
            <person name="Hepner S."/>
            <person name="Loh S.M."/>
            <person name="Ryan U."/>
            <person name="Irwin P."/>
            <person name="Oskam C.L."/>
        </authorList>
    </citation>
    <scope>NUCLEOTIDE SEQUENCE [LARGE SCALE GENOMIC DNA]</scope>
    <source>
        <strain evidence="2 3">IST7</strain>
        <plasmid evidence="2">cp33</plasmid>
    </source>
</reference>
<feature type="compositionally biased region" description="Basic and acidic residues" evidence="1">
    <location>
        <begin position="14"/>
        <end position="23"/>
    </location>
</feature>
<dbReference type="Pfam" id="PF07094">
    <property type="entry name" value="DUF1357"/>
    <property type="match status" value="1"/>
</dbReference>